<evidence type="ECO:0000313" key="4">
    <source>
        <dbReference type="EMBL" id="CAK7268697.1"/>
    </source>
</evidence>
<feature type="compositionally biased region" description="Low complexity" evidence="2">
    <location>
        <begin position="127"/>
        <end position="138"/>
    </location>
</feature>
<name>A0ABP0DNX8_9PEZI</name>
<dbReference type="InterPro" id="IPR036380">
    <property type="entry name" value="Isochorismatase-like_sf"/>
</dbReference>
<gene>
    <name evidence="4" type="ORF">SEPCBS119000_003193</name>
</gene>
<dbReference type="InterPro" id="IPR032854">
    <property type="entry name" value="ALKBH3"/>
</dbReference>
<dbReference type="Gene3D" id="3.40.50.850">
    <property type="entry name" value="Isochorismatase-like"/>
    <property type="match status" value="1"/>
</dbReference>
<proteinExistence type="inferred from homology"/>
<evidence type="ECO:0000313" key="5">
    <source>
        <dbReference type="Proteomes" id="UP001642502"/>
    </source>
</evidence>
<sequence>MPHTLPLDLADFPAFRTRKALLVIDLQNEFLSSSGTLPVSTPDGFVDRTLDVARKFRESGSGDIFWIRSQFDSHRPAATSHIITSATTQLPRTSGPKSSSVRHRTGSEPPSSDQDADPEAFLSVGPTRSQKQTGQTQQDQILLAGSHGSELAPPVASSVNARQDMILVKTHYSAFNSTQLLNRLRTRFVTELYVCGALTNISIYATALDAARHGLSLTIIEDCCGYRDITRHDDTITSLIQLTGCETLSAEDVIQTMAAQSPEKASAANNFAATIAAITAASGGPPRARRLTKTAVTGLTAASGGSSSAIGGISGGLPNQTQITIKSHEIPALTRGSDWHVHSDRA</sequence>
<dbReference type="Pfam" id="PF00857">
    <property type="entry name" value="Isochorismatase"/>
    <property type="match status" value="1"/>
</dbReference>
<protein>
    <recommendedName>
        <fullName evidence="3">Isochorismatase-like domain-containing protein</fullName>
    </recommendedName>
</protein>
<evidence type="ECO:0000259" key="3">
    <source>
        <dbReference type="Pfam" id="PF00857"/>
    </source>
</evidence>
<comment type="caution">
    <text evidence="4">The sequence shown here is derived from an EMBL/GenBank/DDBJ whole genome shotgun (WGS) entry which is preliminary data.</text>
</comment>
<dbReference type="PANTHER" id="PTHR31212">
    <property type="entry name" value="ALPHA-KETOGLUTARATE-DEPENDENT DIOXYGENASE ALKB HOMOLOG 3"/>
    <property type="match status" value="1"/>
</dbReference>
<evidence type="ECO:0000256" key="2">
    <source>
        <dbReference type="SAM" id="MobiDB-lite"/>
    </source>
</evidence>
<feature type="compositionally biased region" description="Polar residues" evidence="2">
    <location>
        <begin position="89"/>
        <end position="99"/>
    </location>
</feature>
<dbReference type="EMBL" id="CAWUON010000039">
    <property type="protein sequence ID" value="CAK7268697.1"/>
    <property type="molecule type" value="Genomic_DNA"/>
</dbReference>
<reference evidence="4 5" key="1">
    <citation type="submission" date="2024-01" db="EMBL/GenBank/DDBJ databases">
        <authorList>
            <person name="Allen C."/>
            <person name="Tagirdzhanova G."/>
        </authorList>
    </citation>
    <scope>NUCLEOTIDE SEQUENCE [LARGE SCALE GENOMIC DNA]</scope>
    <source>
        <strain evidence="4 5">CBS 119000</strain>
    </source>
</reference>
<accession>A0ABP0DNX8</accession>
<dbReference type="SUPFAM" id="SSF52499">
    <property type="entry name" value="Isochorismatase-like hydrolases"/>
    <property type="match status" value="1"/>
</dbReference>
<dbReference type="CDD" id="cd00431">
    <property type="entry name" value="cysteine_hydrolases"/>
    <property type="match status" value="1"/>
</dbReference>
<evidence type="ECO:0000256" key="1">
    <source>
        <dbReference type="ARBA" id="ARBA00006336"/>
    </source>
</evidence>
<dbReference type="Proteomes" id="UP001642502">
    <property type="component" value="Unassembled WGS sequence"/>
</dbReference>
<feature type="region of interest" description="Disordered" evidence="2">
    <location>
        <begin position="83"/>
        <end position="138"/>
    </location>
</feature>
<comment type="similarity">
    <text evidence="1">Belongs to the isochorismatase family.</text>
</comment>
<organism evidence="4 5">
    <name type="scientific">Sporothrix epigloea</name>
    <dbReference type="NCBI Taxonomy" id="1892477"/>
    <lineage>
        <taxon>Eukaryota</taxon>
        <taxon>Fungi</taxon>
        <taxon>Dikarya</taxon>
        <taxon>Ascomycota</taxon>
        <taxon>Pezizomycotina</taxon>
        <taxon>Sordariomycetes</taxon>
        <taxon>Sordariomycetidae</taxon>
        <taxon>Ophiostomatales</taxon>
        <taxon>Ophiostomataceae</taxon>
        <taxon>Sporothrix</taxon>
    </lineage>
</organism>
<keyword evidence="5" id="KW-1185">Reference proteome</keyword>
<feature type="domain" description="Isochorismatase-like" evidence="3">
    <location>
        <begin position="20"/>
        <end position="243"/>
    </location>
</feature>
<dbReference type="PANTHER" id="PTHR31212:SF5">
    <property type="entry name" value="ISOCHORISMATASE FAMILY PROTEIN FAMILY (AFU_ORTHOLOGUE AFUA_3G14500)"/>
    <property type="match status" value="1"/>
</dbReference>
<dbReference type="InterPro" id="IPR000868">
    <property type="entry name" value="Isochorismatase-like_dom"/>
</dbReference>